<evidence type="ECO:0000313" key="1">
    <source>
        <dbReference type="EMBL" id="XBJ28482.1"/>
    </source>
</evidence>
<sequence>MSCEFHKKFIRAKGFEDYKQSISSADFIAYLDTHKWLLAMDDLLLFSLNRIKDSDFYNGE</sequence>
<dbReference type="RefSeq" id="WP_348518112.1">
    <property type="nucleotide sequence ID" value="NZ_CP155620.1"/>
</dbReference>
<name>A0AAU7E4X6_9BACT</name>
<accession>A0AAU7E4X6</accession>
<dbReference type="AlphaFoldDB" id="A0AAU7E4X6"/>
<proteinExistence type="predicted"/>
<dbReference type="EMBL" id="CP155620">
    <property type="protein sequence ID" value="XBJ28482.1"/>
    <property type="molecule type" value="Genomic_DNA"/>
</dbReference>
<protein>
    <submittedName>
        <fullName evidence="1">Uncharacterized protein</fullName>
    </submittedName>
</protein>
<reference evidence="1" key="1">
    <citation type="submission" date="2024-05" db="EMBL/GenBank/DDBJ databases">
        <title>Campylobacter coli isolated from environmental waters in Slovenia.</title>
        <authorList>
            <person name="Zautner A.E."/>
            <person name="Bunk B."/>
            <person name="Riedel T."/>
            <person name="Sproeer C."/>
        </authorList>
    </citation>
    <scope>NUCLEOTIDE SEQUENCE</scope>
    <source>
        <strain evidence="1">CCS1377</strain>
    </source>
</reference>
<organism evidence="1">
    <name type="scientific">Campylobacter sp. CCS1377</name>
    <dbReference type="NCBI Taxonomy" id="3158229"/>
    <lineage>
        <taxon>Bacteria</taxon>
        <taxon>Pseudomonadati</taxon>
        <taxon>Campylobacterota</taxon>
        <taxon>Epsilonproteobacteria</taxon>
        <taxon>Campylobacterales</taxon>
        <taxon>Campylobacteraceae</taxon>
        <taxon>Campylobacter</taxon>
    </lineage>
</organism>
<gene>
    <name evidence="1" type="ORF">AAH949_05090</name>
</gene>